<organism evidence="1 2">
    <name type="scientific">Rossellomorea oryzaecorticis</name>
    <dbReference type="NCBI Taxonomy" id="1396505"/>
    <lineage>
        <taxon>Bacteria</taxon>
        <taxon>Bacillati</taxon>
        <taxon>Bacillota</taxon>
        <taxon>Bacilli</taxon>
        <taxon>Bacillales</taxon>
        <taxon>Bacillaceae</taxon>
        <taxon>Rossellomorea</taxon>
    </lineage>
</organism>
<protein>
    <submittedName>
        <fullName evidence="1">TIGR02530 family flagellar biosynthesis protein</fullName>
    </submittedName>
</protein>
<dbReference type="NCBIfam" id="TIGR02530">
    <property type="entry name" value="flg_new"/>
    <property type="match status" value="1"/>
</dbReference>
<dbReference type="EMBL" id="JBBYAF010000004">
    <property type="protein sequence ID" value="MEL3971325.1"/>
    <property type="molecule type" value="Genomic_DNA"/>
</dbReference>
<evidence type="ECO:0000313" key="2">
    <source>
        <dbReference type="Proteomes" id="UP001389717"/>
    </source>
</evidence>
<sequence>MEKAFFNRVPSQPLTTTFKPKAVESVSNSGTSFAAELNKAVNRSPEMQISKHAKVRMEQRGISITPQEWEKIGEKVSEAKSKGVQESLVLLKGAALIVSARNQTVITAMDRHEANSQIFTNINGTILIDS</sequence>
<keyword evidence="1" id="KW-0969">Cilium</keyword>
<accession>A0ABU9K5G8</accession>
<gene>
    <name evidence="1" type="ORF">AAEO50_03445</name>
</gene>
<dbReference type="Pfam" id="PF12611">
    <property type="entry name" value="Flagellar_put"/>
    <property type="match status" value="1"/>
</dbReference>
<dbReference type="InterPro" id="IPR013367">
    <property type="entry name" value="Flagellar_put"/>
</dbReference>
<keyword evidence="2" id="KW-1185">Reference proteome</keyword>
<keyword evidence="1" id="KW-0282">Flagellum</keyword>
<reference evidence="1 2" key="1">
    <citation type="submission" date="2024-04" db="EMBL/GenBank/DDBJ databases">
        <title>Bacillus oryzaecorticis sp. nov., a moderately halophilic bacterium isolated from rice husks.</title>
        <authorList>
            <person name="Zhu H.-S."/>
        </authorList>
    </citation>
    <scope>NUCLEOTIDE SEQUENCE [LARGE SCALE GENOMIC DNA]</scope>
    <source>
        <strain evidence="1 2">ZC255</strain>
    </source>
</reference>
<name>A0ABU9K5G8_9BACI</name>
<keyword evidence="1" id="KW-0966">Cell projection</keyword>
<evidence type="ECO:0000313" key="1">
    <source>
        <dbReference type="EMBL" id="MEL3971325.1"/>
    </source>
</evidence>
<dbReference type="RefSeq" id="WP_341980449.1">
    <property type="nucleotide sequence ID" value="NZ_JBBYAF010000004.1"/>
</dbReference>
<comment type="caution">
    <text evidence="1">The sequence shown here is derived from an EMBL/GenBank/DDBJ whole genome shotgun (WGS) entry which is preliminary data.</text>
</comment>
<dbReference type="Proteomes" id="UP001389717">
    <property type="component" value="Unassembled WGS sequence"/>
</dbReference>
<proteinExistence type="predicted"/>